<keyword evidence="4" id="KW-1133">Transmembrane helix</keyword>
<evidence type="ECO:0000256" key="4">
    <source>
        <dbReference type="SAM" id="Phobius"/>
    </source>
</evidence>
<keyword evidence="2" id="KW-0433">Leucine-rich repeat</keyword>
<dbReference type="PANTHER" id="PTHR48062">
    <property type="entry name" value="RECEPTOR-LIKE PROTEIN 14"/>
    <property type="match status" value="1"/>
</dbReference>
<dbReference type="InterPro" id="IPR032675">
    <property type="entry name" value="LRR_dom_sf"/>
</dbReference>
<accession>A0A103WNP9</accession>
<dbReference type="SUPFAM" id="SSF52058">
    <property type="entry name" value="L domain-like"/>
    <property type="match status" value="1"/>
</dbReference>
<dbReference type="AlphaFoldDB" id="A0A103WNP9"/>
<sequence>MGWIPKFQLKVLVLSRCIINRLKGSVVPGFLLHQCMLRAIDLSHNSLRGQFPNWLIENSTMLETLILRNNSFGGTISMPLHTHANLTWLDMSENMILRTIPGDIEKFFPNLWYLNLSRNSVDGSIPSSIGDLIWLTVTDASCKEGLDKWYEIDMVSFYGSSGATWVVFLLGFVGVLYINPYWRRRWLDLVEELMAIEPSRVWFVGTYFPCLKAKVVNTSALTSIKANVP</sequence>
<dbReference type="InterPro" id="IPR001611">
    <property type="entry name" value="Leu-rich_rpt"/>
</dbReference>
<evidence type="ECO:0000256" key="1">
    <source>
        <dbReference type="ARBA" id="ARBA00009592"/>
    </source>
</evidence>
<evidence type="ECO:0000256" key="2">
    <source>
        <dbReference type="ARBA" id="ARBA00022614"/>
    </source>
</evidence>
<feature type="transmembrane region" description="Helical" evidence="4">
    <location>
        <begin position="157"/>
        <end position="178"/>
    </location>
</feature>
<keyword evidence="4" id="KW-0472">Membrane</keyword>
<gene>
    <name evidence="5" type="ORF">Ccrd_025542</name>
</gene>
<dbReference type="Proteomes" id="UP000243975">
    <property type="component" value="Unassembled WGS sequence"/>
</dbReference>
<dbReference type="STRING" id="59895.A0A103WNP9"/>
<comment type="caution">
    <text evidence="5">The sequence shown here is derived from an EMBL/GenBank/DDBJ whole genome shotgun (WGS) entry which is preliminary data.</text>
</comment>
<evidence type="ECO:0000313" key="6">
    <source>
        <dbReference type="Proteomes" id="UP000243975"/>
    </source>
</evidence>
<dbReference type="InterPro" id="IPR051502">
    <property type="entry name" value="RLP_Defense_Trigger"/>
</dbReference>
<dbReference type="EMBL" id="LEKV01006512">
    <property type="protein sequence ID" value="KVH75741.1"/>
    <property type="molecule type" value="Genomic_DNA"/>
</dbReference>
<reference evidence="5 6" key="1">
    <citation type="journal article" date="2016" name="Sci. Rep.">
        <title>The genome sequence of the outbreeding globe artichoke constructed de novo incorporating a phase-aware low-pass sequencing strategy of F1 progeny.</title>
        <authorList>
            <person name="Scaglione D."/>
            <person name="Reyes-Chin-Wo S."/>
            <person name="Acquadro A."/>
            <person name="Froenicke L."/>
            <person name="Portis E."/>
            <person name="Beitel C."/>
            <person name="Tirone M."/>
            <person name="Mauro R."/>
            <person name="Lo Monaco A."/>
            <person name="Mauromicale G."/>
            <person name="Faccioli P."/>
            <person name="Cattivelli L."/>
            <person name="Rieseberg L."/>
            <person name="Michelmore R."/>
            <person name="Lanteri S."/>
        </authorList>
    </citation>
    <scope>NUCLEOTIDE SEQUENCE [LARGE SCALE GENOMIC DNA]</scope>
    <source>
        <strain evidence="5">2C</strain>
    </source>
</reference>
<keyword evidence="3" id="KW-0677">Repeat</keyword>
<comment type="similarity">
    <text evidence="1">Belongs to the RLP family.</text>
</comment>
<evidence type="ECO:0000313" key="5">
    <source>
        <dbReference type="EMBL" id="KVH75741.1"/>
    </source>
</evidence>
<dbReference type="Gramene" id="KVH75741">
    <property type="protein sequence ID" value="KVH75741"/>
    <property type="gene ID" value="Ccrd_025542"/>
</dbReference>
<evidence type="ECO:0000256" key="3">
    <source>
        <dbReference type="ARBA" id="ARBA00022737"/>
    </source>
</evidence>
<proteinExistence type="inferred from homology"/>
<dbReference type="Pfam" id="PF00560">
    <property type="entry name" value="LRR_1"/>
    <property type="match status" value="3"/>
</dbReference>
<protein>
    <submittedName>
        <fullName evidence="5">Leucine-rich repeat-containing protein</fullName>
    </submittedName>
</protein>
<name>A0A103WNP9_CYNCS</name>
<organism evidence="5 6">
    <name type="scientific">Cynara cardunculus var. scolymus</name>
    <name type="common">Globe artichoke</name>
    <name type="synonym">Cynara scolymus</name>
    <dbReference type="NCBI Taxonomy" id="59895"/>
    <lineage>
        <taxon>Eukaryota</taxon>
        <taxon>Viridiplantae</taxon>
        <taxon>Streptophyta</taxon>
        <taxon>Embryophyta</taxon>
        <taxon>Tracheophyta</taxon>
        <taxon>Spermatophyta</taxon>
        <taxon>Magnoliopsida</taxon>
        <taxon>eudicotyledons</taxon>
        <taxon>Gunneridae</taxon>
        <taxon>Pentapetalae</taxon>
        <taxon>asterids</taxon>
        <taxon>campanulids</taxon>
        <taxon>Asterales</taxon>
        <taxon>Asteraceae</taxon>
        <taxon>Carduoideae</taxon>
        <taxon>Cardueae</taxon>
        <taxon>Carduinae</taxon>
        <taxon>Cynara</taxon>
    </lineage>
</organism>
<keyword evidence="6" id="KW-1185">Reference proteome</keyword>
<dbReference type="Gene3D" id="3.80.10.10">
    <property type="entry name" value="Ribonuclease Inhibitor"/>
    <property type="match status" value="1"/>
</dbReference>
<keyword evidence="4" id="KW-0812">Transmembrane</keyword>
<dbReference type="PANTHER" id="PTHR48062:SF21">
    <property type="entry name" value="RECEPTOR-LIKE PROTEIN 12"/>
    <property type="match status" value="1"/>
</dbReference>